<feature type="non-terminal residue" evidence="3">
    <location>
        <position position="96"/>
    </location>
</feature>
<dbReference type="EMBL" id="WIWF01000450">
    <property type="protein sequence ID" value="MQT78405.1"/>
    <property type="molecule type" value="Genomic_DNA"/>
</dbReference>
<proteinExistence type="predicted"/>
<keyword evidence="1" id="KW-0812">Transmembrane</keyword>
<dbReference type="PANTHER" id="PTHR38690:SF1">
    <property type="entry name" value="PROTEASE"/>
    <property type="match status" value="1"/>
</dbReference>
<evidence type="ECO:0000256" key="1">
    <source>
        <dbReference type="SAM" id="Phobius"/>
    </source>
</evidence>
<dbReference type="PANTHER" id="PTHR38690">
    <property type="entry name" value="PROTEASE-RELATED"/>
    <property type="match status" value="1"/>
</dbReference>
<accession>A0A7X1X0X4</accession>
<dbReference type="InterPro" id="IPR025263">
    <property type="entry name" value="YhdP_central"/>
</dbReference>
<organism evidence="3 4">
    <name type="scientific">Pseudomonas helleri</name>
    <dbReference type="NCBI Taxonomy" id="1608996"/>
    <lineage>
        <taxon>Bacteria</taxon>
        <taxon>Pseudomonadati</taxon>
        <taxon>Pseudomonadota</taxon>
        <taxon>Gammaproteobacteria</taxon>
        <taxon>Pseudomonadales</taxon>
        <taxon>Pseudomonadaceae</taxon>
        <taxon>Pseudomonas</taxon>
    </lineage>
</organism>
<feature type="transmembrane region" description="Helical" evidence="1">
    <location>
        <begin position="7"/>
        <end position="30"/>
    </location>
</feature>
<keyword evidence="1" id="KW-0472">Membrane</keyword>
<reference evidence="3 4" key="1">
    <citation type="submission" date="2019-10" db="EMBL/GenBank/DDBJ databases">
        <title>Evaluation of single-gene subtyping targets for Pseudomonas.</title>
        <authorList>
            <person name="Reichler S.J."/>
            <person name="Orsi R.H."/>
            <person name="Wiedmann M."/>
            <person name="Martin N.H."/>
            <person name="Murphy S.I."/>
        </authorList>
    </citation>
    <scope>NUCLEOTIDE SEQUENCE [LARGE SCALE GENOMIC DNA]</scope>
    <source>
        <strain evidence="3 4">FSL R10-2932</strain>
    </source>
</reference>
<comment type="caution">
    <text evidence="3">The sequence shown here is derived from an EMBL/GenBank/DDBJ whole genome shotgun (WGS) entry which is preliminary data.</text>
</comment>
<dbReference type="AlphaFoldDB" id="A0A7X1X0X4"/>
<name>A0A7X1X0X4_9PSED</name>
<dbReference type="RefSeq" id="WP_153439495.1">
    <property type="nucleotide sequence ID" value="NZ_WIWF01000450.1"/>
</dbReference>
<evidence type="ECO:0000313" key="3">
    <source>
        <dbReference type="EMBL" id="MQT78405.1"/>
    </source>
</evidence>
<gene>
    <name evidence="3" type="ORF">GHO37_29830</name>
</gene>
<dbReference type="Proteomes" id="UP000447574">
    <property type="component" value="Unassembled WGS sequence"/>
</dbReference>
<dbReference type="Pfam" id="PF13116">
    <property type="entry name" value="YhdP"/>
    <property type="match status" value="1"/>
</dbReference>
<keyword evidence="1" id="KW-1133">Transmembrane helix</keyword>
<evidence type="ECO:0000313" key="4">
    <source>
        <dbReference type="Proteomes" id="UP000447574"/>
    </source>
</evidence>
<sequence>MERLTRFFAALTRWGLGISAVVLVVTALYVSVGRELTPLIAEYRVELQNKAREALGMPLTIGSLEGSWSGMAPVLMAHDVMVGEGNHALRLDQVQV</sequence>
<evidence type="ECO:0000259" key="2">
    <source>
        <dbReference type="Pfam" id="PF13116"/>
    </source>
</evidence>
<protein>
    <recommendedName>
        <fullName evidence="2">YhdP central domain-containing protein</fullName>
    </recommendedName>
</protein>
<dbReference type="InterPro" id="IPR011836">
    <property type="entry name" value="YhdP"/>
</dbReference>
<feature type="domain" description="YhdP central" evidence="2">
    <location>
        <begin position="4"/>
        <end position="96"/>
    </location>
</feature>